<dbReference type="AlphaFoldDB" id="V4RJ33"/>
<gene>
    <name evidence="1" type="ORF">N177_1431</name>
</gene>
<dbReference type="eggNOG" id="COG4544">
    <property type="taxonomic scope" value="Bacteria"/>
</dbReference>
<name>V4RJ33_9HYPH</name>
<keyword evidence="2" id="KW-1185">Reference proteome</keyword>
<dbReference type="Proteomes" id="UP000017819">
    <property type="component" value="Unassembled WGS sequence"/>
</dbReference>
<evidence type="ECO:0000313" key="2">
    <source>
        <dbReference type="Proteomes" id="UP000017819"/>
    </source>
</evidence>
<accession>V4RJ33</accession>
<protein>
    <recommendedName>
        <fullName evidence="3">Error-prone repair protein ImuA</fullName>
    </recommendedName>
</protein>
<dbReference type="RefSeq" id="WP_023431576.1">
    <property type="nucleotide sequence ID" value="NZ_AWXZ01000017.1"/>
</dbReference>
<dbReference type="InterPro" id="IPR027417">
    <property type="entry name" value="P-loop_NTPase"/>
</dbReference>
<dbReference type="OrthoDB" id="7202530at2"/>
<reference evidence="1 2" key="1">
    <citation type="journal article" date="2014" name="Genome Announc.">
        <title>Draft Genome Sequence of Lutibaculum baratangense Strain AMV1T, Isolated from a Mud Volcano in Andamans, India.</title>
        <authorList>
            <person name="Singh A."/>
            <person name="Sreenivas A."/>
            <person name="Sathyanarayana Reddy G."/>
            <person name="Pinnaka A.K."/>
            <person name="Shivaji S."/>
        </authorList>
    </citation>
    <scope>NUCLEOTIDE SEQUENCE [LARGE SCALE GENOMIC DNA]</scope>
    <source>
        <strain evidence="1 2">AMV1</strain>
    </source>
</reference>
<organism evidence="1 2">
    <name type="scientific">Lutibaculum baratangense AMV1</name>
    <dbReference type="NCBI Taxonomy" id="631454"/>
    <lineage>
        <taxon>Bacteria</taxon>
        <taxon>Pseudomonadati</taxon>
        <taxon>Pseudomonadota</taxon>
        <taxon>Alphaproteobacteria</taxon>
        <taxon>Hyphomicrobiales</taxon>
        <taxon>Tepidamorphaceae</taxon>
        <taxon>Lutibaculum</taxon>
    </lineage>
</organism>
<dbReference type="SUPFAM" id="SSF52540">
    <property type="entry name" value="P-loop containing nucleoside triphosphate hydrolases"/>
    <property type="match status" value="1"/>
</dbReference>
<dbReference type="STRING" id="631454.N177_1431"/>
<comment type="caution">
    <text evidence="1">The sequence shown here is derived from an EMBL/GenBank/DDBJ whole genome shotgun (WGS) entry which is preliminary data.</text>
</comment>
<dbReference type="Gene3D" id="3.40.50.300">
    <property type="entry name" value="P-loop containing nucleotide triphosphate hydrolases"/>
    <property type="match status" value="1"/>
</dbReference>
<proteinExistence type="predicted"/>
<evidence type="ECO:0008006" key="3">
    <source>
        <dbReference type="Google" id="ProtNLM"/>
    </source>
</evidence>
<dbReference type="PIRSF" id="PIRSF034285">
    <property type="entry name" value="UCP034285"/>
    <property type="match status" value="1"/>
</dbReference>
<dbReference type="PATRIC" id="fig|631454.5.peg.1416"/>
<dbReference type="InterPro" id="IPR017026">
    <property type="entry name" value="ImuA"/>
</dbReference>
<evidence type="ECO:0000313" key="1">
    <source>
        <dbReference type="EMBL" id="ESR26096.1"/>
    </source>
</evidence>
<dbReference type="EMBL" id="AWXZ01000017">
    <property type="protein sequence ID" value="ESR26096.1"/>
    <property type="molecule type" value="Genomic_DNA"/>
</dbReference>
<sequence length="258" mass="26766">MPAVRIENLRETIAHLEAPAAAEARPPRPLGVEPLDRVLGGGLQAGALHEVRAEGADAPSSFGFALALAIRLCPPPLPLLHVTLPHVGGEWGRPYGPGLSAFGLDPGRILFVEAKRPSDALWAAEEGLFCAALGAVVLEIPGEPAAVDLTATRRLSLRAARHGVSALLVRPGGGGEATAATTRWQVAPLAGPADPSFVLPPPAWRARLERNRGGRGGSWSLSWRPDVLSFAPHATLSVASSATSADRAAAAGPRRRAV</sequence>